<keyword evidence="2" id="KW-0732">Signal</keyword>
<dbReference type="HOGENOM" id="CLU_1621515_0_0_1"/>
<feature type="chain" id="PRO_5002261213" evidence="2">
    <location>
        <begin position="17"/>
        <end position="164"/>
    </location>
</feature>
<feature type="compositionally biased region" description="Basic residues" evidence="1">
    <location>
        <begin position="60"/>
        <end position="69"/>
    </location>
</feature>
<reference evidence="3" key="2">
    <citation type="submission" date="2015-03" db="UniProtKB">
        <authorList>
            <consortium name="EnsemblPlants"/>
        </authorList>
    </citation>
    <scope>IDENTIFICATION</scope>
</reference>
<reference evidence="3" key="1">
    <citation type="journal article" date="2009" name="Rice">
        <title>De Novo Next Generation Sequencing of Plant Genomes.</title>
        <authorList>
            <person name="Rounsley S."/>
            <person name="Marri P.R."/>
            <person name="Yu Y."/>
            <person name="He R."/>
            <person name="Sisneros N."/>
            <person name="Goicoechea J.L."/>
            <person name="Lee S.J."/>
            <person name="Angelova A."/>
            <person name="Kudrna D."/>
            <person name="Luo M."/>
            <person name="Affourtit J."/>
            <person name="Desany B."/>
            <person name="Knight J."/>
            <person name="Niazi F."/>
            <person name="Egholm M."/>
            <person name="Wing R.A."/>
        </authorList>
    </citation>
    <scope>NUCLEOTIDE SEQUENCE [LARGE SCALE GENOMIC DNA]</scope>
    <source>
        <strain evidence="3">cv. IRGC 105608</strain>
    </source>
</reference>
<dbReference type="AlphaFoldDB" id="A0A0D3EIT4"/>
<keyword evidence="4" id="KW-1185">Reference proteome</keyword>
<name>A0A0D3EIT4_9ORYZ</name>
<sequence>MLFLLISVFFFRWSRKPEFPLNSASNGVLTVSLPGHRNSRHRRRRAFHRDPNTRDAAHCHAGRPLHHSPGRVPSPSLRRHATPTARFPAALSATSSSGRSATAGHRATAACTRCVSTTNPVSHIAAAVATGFSAGATYTCYYPSKVVACAATPSGCITTSIVSG</sequence>
<evidence type="ECO:0000256" key="2">
    <source>
        <dbReference type="SAM" id="SignalP"/>
    </source>
</evidence>
<evidence type="ECO:0000256" key="1">
    <source>
        <dbReference type="SAM" id="MobiDB-lite"/>
    </source>
</evidence>
<accession>A0A0D3EIT4</accession>
<dbReference type="Gramene" id="OBART01G00780.1">
    <property type="protein sequence ID" value="OBART01G00780.1"/>
    <property type="gene ID" value="OBART01G00780"/>
</dbReference>
<dbReference type="Proteomes" id="UP000026960">
    <property type="component" value="Chromosome 1"/>
</dbReference>
<organism evidence="3">
    <name type="scientific">Oryza barthii</name>
    <dbReference type="NCBI Taxonomy" id="65489"/>
    <lineage>
        <taxon>Eukaryota</taxon>
        <taxon>Viridiplantae</taxon>
        <taxon>Streptophyta</taxon>
        <taxon>Embryophyta</taxon>
        <taxon>Tracheophyta</taxon>
        <taxon>Spermatophyta</taxon>
        <taxon>Magnoliopsida</taxon>
        <taxon>Liliopsida</taxon>
        <taxon>Poales</taxon>
        <taxon>Poaceae</taxon>
        <taxon>BOP clade</taxon>
        <taxon>Oryzoideae</taxon>
        <taxon>Oryzeae</taxon>
        <taxon>Oryzinae</taxon>
        <taxon>Oryza</taxon>
    </lineage>
</organism>
<evidence type="ECO:0000313" key="4">
    <source>
        <dbReference type="Proteomes" id="UP000026960"/>
    </source>
</evidence>
<feature type="region of interest" description="Disordered" evidence="1">
    <location>
        <begin position="54"/>
        <end position="80"/>
    </location>
</feature>
<evidence type="ECO:0000313" key="3">
    <source>
        <dbReference type="EnsemblPlants" id="OBART01G00780.1"/>
    </source>
</evidence>
<feature type="signal peptide" evidence="2">
    <location>
        <begin position="1"/>
        <end position="16"/>
    </location>
</feature>
<proteinExistence type="predicted"/>
<dbReference type="PaxDb" id="65489-OBART01G00780.1"/>
<protein>
    <submittedName>
        <fullName evidence="3">Uncharacterized protein</fullName>
    </submittedName>
</protein>
<dbReference type="EnsemblPlants" id="OBART01G00780.1">
    <property type="protein sequence ID" value="OBART01G00780.1"/>
    <property type="gene ID" value="OBART01G00780"/>
</dbReference>